<reference evidence="1 2" key="1">
    <citation type="submission" date="2018-02" db="EMBL/GenBank/DDBJ databases">
        <title>Draft genome of wild Prunus yedoensis var. nudiflora.</title>
        <authorList>
            <person name="Baek S."/>
            <person name="Kim J.-H."/>
            <person name="Choi K."/>
            <person name="Kim G.-B."/>
            <person name="Cho A."/>
            <person name="Jang H."/>
            <person name="Shin C.-H."/>
            <person name="Yu H.-J."/>
            <person name="Mun J.-H."/>
        </authorList>
    </citation>
    <scope>NUCLEOTIDE SEQUENCE [LARGE SCALE GENOMIC DNA]</scope>
    <source>
        <strain evidence="2">cv. Jeju island</strain>
        <tissue evidence="1">Leaf</tissue>
    </source>
</reference>
<organism evidence="1 2">
    <name type="scientific">Prunus yedoensis var. nudiflora</name>
    <dbReference type="NCBI Taxonomy" id="2094558"/>
    <lineage>
        <taxon>Eukaryota</taxon>
        <taxon>Viridiplantae</taxon>
        <taxon>Streptophyta</taxon>
        <taxon>Embryophyta</taxon>
        <taxon>Tracheophyta</taxon>
        <taxon>Spermatophyta</taxon>
        <taxon>Magnoliopsida</taxon>
        <taxon>eudicotyledons</taxon>
        <taxon>Gunneridae</taxon>
        <taxon>Pentapetalae</taxon>
        <taxon>rosids</taxon>
        <taxon>fabids</taxon>
        <taxon>Rosales</taxon>
        <taxon>Rosaceae</taxon>
        <taxon>Amygdaloideae</taxon>
        <taxon>Amygdaleae</taxon>
        <taxon>Prunus</taxon>
    </lineage>
</organism>
<proteinExistence type="predicted"/>
<protein>
    <submittedName>
        <fullName evidence="1">Uncharacterized protein</fullName>
    </submittedName>
</protein>
<comment type="caution">
    <text evidence="1">The sequence shown here is derived from an EMBL/GenBank/DDBJ whole genome shotgun (WGS) entry which is preliminary data.</text>
</comment>
<gene>
    <name evidence="1" type="ORF">Pyn_27999</name>
</gene>
<evidence type="ECO:0000313" key="1">
    <source>
        <dbReference type="EMBL" id="PQQ01097.1"/>
    </source>
</evidence>
<evidence type="ECO:0000313" key="2">
    <source>
        <dbReference type="Proteomes" id="UP000250321"/>
    </source>
</evidence>
<dbReference type="Proteomes" id="UP000250321">
    <property type="component" value="Unassembled WGS sequence"/>
</dbReference>
<dbReference type="EMBL" id="PJQY01001602">
    <property type="protein sequence ID" value="PQQ01097.1"/>
    <property type="molecule type" value="Genomic_DNA"/>
</dbReference>
<sequence length="103" mass="11610">MKKTSIQALARIRVVEQAGVCITSSSAIDNSFDNHKMPMFVTALSRTCLTSKACRMTLSPSYGKARSNFNSSQDMKGGYNFIPCRWRLLKIFSVYFRPLQISC</sequence>
<dbReference type="AlphaFoldDB" id="A0A314Y641"/>
<name>A0A314Y641_PRUYE</name>
<accession>A0A314Y641</accession>
<keyword evidence="2" id="KW-1185">Reference proteome</keyword>